<evidence type="ECO:0000313" key="1">
    <source>
        <dbReference type="EMBL" id="SET19013.1"/>
    </source>
</evidence>
<evidence type="ECO:0000313" key="2">
    <source>
        <dbReference type="Proteomes" id="UP000198558"/>
    </source>
</evidence>
<name>A0A1I0CHA8_9FIRM</name>
<protein>
    <recommendedName>
        <fullName evidence="3">RES domain-containing protein</fullName>
    </recommendedName>
</protein>
<keyword evidence="2" id="KW-1185">Reference proteome</keyword>
<dbReference type="GeneID" id="78287511"/>
<dbReference type="EMBL" id="FOIN01000003">
    <property type="protein sequence ID" value="SET19013.1"/>
    <property type="molecule type" value="Genomic_DNA"/>
</dbReference>
<organism evidence="1 2">
    <name type="scientific">Thomasclavelia cocleata</name>
    <dbReference type="NCBI Taxonomy" id="69824"/>
    <lineage>
        <taxon>Bacteria</taxon>
        <taxon>Bacillati</taxon>
        <taxon>Bacillota</taxon>
        <taxon>Erysipelotrichia</taxon>
        <taxon>Erysipelotrichales</taxon>
        <taxon>Coprobacillaceae</taxon>
        <taxon>Thomasclavelia</taxon>
    </lineage>
</organism>
<proteinExistence type="predicted"/>
<sequence length="317" mass="37255">MDKMKLSFENKIIKNNFIVLKCDFDYQSYKTYLSKTLQLKKIIMEYDNLFDEAYIKIFNRVRDSITRAWRTYEKGDIRSAGNIIYNLLFSNKYLGHTLCTEFEKNNFVNTLYRGRIINDHSVIGSIDEFILQIFHIPFDKRNLVANERYSISGFPCLYLANSIDGVKAELEITELSHNFFIGDFKVNNSIKYFDLTPTFLKNLNQLSVTKIKVAMLKLLLLMACSIRVNKKKSNYCSNYVIPQLVTASIASKAKYNYRCIKYLSIKSYLNNKIDYNYVFIPEFQKDSLHDTKLLKMFDITPNEDYNIFVKTKETVVI</sequence>
<dbReference type="RefSeq" id="WP_092352110.1">
    <property type="nucleotide sequence ID" value="NZ_CANSQN010000030.1"/>
</dbReference>
<accession>A0A1I0CHA8</accession>
<gene>
    <name evidence="1" type="ORF">SAMN04489758_10355</name>
</gene>
<evidence type="ECO:0008006" key="3">
    <source>
        <dbReference type="Google" id="ProtNLM"/>
    </source>
</evidence>
<dbReference type="OrthoDB" id="7068172at2"/>
<dbReference type="AlphaFoldDB" id="A0A1I0CHA8"/>
<dbReference type="Proteomes" id="UP000198558">
    <property type="component" value="Unassembled WGS sequence"/>
</dbReference>
<reference evidence="2" key="1">
    <citation type="submission" date="2016-10" db="EMBL/GenBank/DDBJ databases">
        <authorList>
            <person name="Varghese N."/>
            <person name="Submissions S."/>
        </authorList>
    </citation>
    <scope>NUCLEOTIDE SEQUENCE [LARGE SCALE GENOMIC DNA]</scope>
    <source>
        <strain evidence="2">DSM 1551</strain>
    </source>
</reference>